<dbReference type="Proteomes" id="UP001225598">
    <property type="component" value="Chromosome"/>
</dbReference>
<dbReference type="Pfam" id="PF11838">
    <property type="entry name" value="ERAP1_C"/>
    <property type="match status" value="1"/>
</dbReference>
<name>A0ABY8VDL6_9CORY</name>
<feature type="domain" description="Peptidase M1 membrane alanine aminopeptidase" evidence="14">
    <location>
        <begin position="219"/>
        <end position="430"/>
    </location>
</feature>
<comment type="catalytic activity">
    <reaction evidence="1">
        <text>Release of an N-terminal amino acid, Xaa-|-Yaa- from a peptide, amide or arylamide. Xaa is preferably Ala, but may be most amino acids including Pro (slow action). When a terminal hydrophobic residue is followed by a prolyl residue, the two may be released as an intact Xaa-Pro dipeptide.</text>
        <dbReference type="EC" id="3.4.11.2"/>
    </reaction>
</comment>
<dbReference type="InterPro" id="IPR027268">
    <property type="entry name" value="Peptidase_M4/M1_CTD_sf"/>
</dbReference>
<reference evidence="17 18" key="1">
    <citation type="submission" date="2023-05" db="EMBL/GenBank/DDBJ databases">
        <title>Corynebacterium suedekumii sp. nov. and Corynebacterium breve sp. nov. isolated from raw cow's milk.</title>
        <authorList>
            <person name="Baer M.K."/>
            <person name="Mehl L."/>
            <person name="Hellmuth R."/>
            <person name="Marke G."/>
            <person name="Lipski A."/>
        </authorList>
    </citation>
    <scope>NUCLEOTIDE SEQUENCE [LARGE SCALE GENOMIC DNA]</scope>
    <source>
        <strain evidence="17 18">R4</strain>
    </source>
</reference>
<dbReference type="SUPFAM" id="SSF55486">
    <property type="entry name" value="Metalloproteases ('zincins'), catalytic domain"/>
    <property type="match status" value="1"/>
</dbReference>
<keyword evidence="9 17" id="KW-0378">Hydrolase</keyword>
<evidence type="ECO:0000256" key="13">
    <source>
        <dbReference type="ARBA" id="ARBA00031533"/>
    </source>
</evidence>
<dbReference type="Gene3D" id="2.60.40.1730">
    <property type="entry name" value="tricorn interacting facor f3 domain"/>
    <property type="match status" value="1"/>
</dbReference>
<evidence type="ECO:0000256" key="8">
    <source>
        <dbReference type="ARBA" id="ARBA00022723"/>
    </source>
</evidence>
<comment type="similarity">
    <text evidence="3">Belongs to the peptidase M1 family.</text>
</comment>
<proteinExistence type="inferred from homology"/>
<dbReference type="InterPro" id="IPR012778">
    <property type="entry name" value="Pept_M1_aminopeptidase"/>
</dbReference>
<evidence type="ECO:0000256" key="9">
    <source>
        <dbReference type="ARBA" id="ARBA00022801"/>
    </source>
</evidence>
<keyword evidence="8" id="KW-0479">Metal-binding</keyword>
<feature type="domain" description="ERAP1-like C-terminal" evidence="15">
    <location>
        <begin position="503"/>
        <end position="786"/>
    </location>
</feature>
<evidence type="ECO:0000256" key="11">
    <source>
        <dbReference type="ARBA" id="ARBA00023049"/>
    </source>
</evidence>
<evidence type="ECO:0000259" key="14">
    <source>
        <dbReference type="Pfam" id="PF01433"/>
    </source>
</evidence>
<evidence type="ECO:0000256" key="1">
    <source>
        <dbReference type="ARBA" id="ARBA00000098"/>
    </source>
</evidence>
<dbReference type="EC" id="3.4.11.2" evidence="4"/>
<dbReference type="InterPro" id="IPR042097">
    <property type="entry name" value="Aminopeptidase_N-like_N_sf"/>
</dbReference>
<dbReference type="PANTHER" id="PTHR11533">
    <property type="entry name" value="PROTEASE M1 ZINC METALLOPROTEASE"/>
    <property type="match status" value="1"/>
</dbReference>
<evidence type="ECO:0000256" key="10">
    <source>
        <dbReference type="ARBA" id="ARBA00022833"/>
    </source>
</evidence>
<gene>
    <name evidence="17" type="primary">pepN</name>
    <name evidence="17" type="ORF">QP027_08735</name>
</gene>
<dbReference type="GO" id="GO:0016285">
    <property type="term" value="F:alanyl aminopeptidase activity"/>
    <property type="evidence" value="ECO:0007669"/>
    <property type="project" value="UniProtKB-EC"/>
</dbReference>
<keyword evidence="7" id="KW-0645">Protease</keyword>
<evidence type="ECO:0000256" key="7">
    <source>
        <dbReference type="ARBA" id="ARBA00022670"/>
    </source>
</evidence>
<dbReference type="InterPro" id="IPR001930">
    <property type="entry name" value="Peptidase_M1"/>
</dbReference>
<evidence type="ECO:0000256" key="5">
    <source>
        <dbReference type="ARBA" id="ARBA00015611"/>
    </source>
</evidence>
<keyword evidence="18" id="KW-1185">Reference proteome</keyword>
<evidence type="ECO:0000256" key="4">
    <source>
        <dbReference type="ARBA" id="ARBA00012564"/>
    </source>
</evidence>
<dbReference type="EMBL" id="CP126969">
    <property type="protein sequence ID" value="WIM67202.1"/>
    <property type="molecule type" value="Genomic_DNA"/>
</dbReference>
<evidence type="ECO:0000256" key="2">
    <source>
        <dbReference type="ARBA" id="ARBA00001947"/>
    </source>
</evidence>
<protein>
    <recommendedName>
        <fullName evidence="5">Aminopeptidase N</fullName>
        <ecNumber evidence="4">3.4.11.2</ecNumber>
    </recommendedName>
    <alternativeName>
        <fullName evidence="12">Alanine aminopeptidase</fullName>
    </alternativeName>
    <alternativeName>
        <fullName evidence="13">Lysyl aminopeptidase</fullName>
    </alternativeName>
</protein>
<evidence type="ECO:0000259" key="16">
    <source>
        <dbReference type="Pfam" id="PF17900"/>
    </source>
</evidence>
<dbReference type="InterPro" id="IPR050344">
    <property type="entry name" value="Peptidase_M1_aminopeptidases"/>
</dbReference>
<evidence type="ECO:0000256" key="6">
    <source>
        <dbReference type="ARBA" id="ARBA00022438"/>
    </source>
</evidence>
<dbReference type="Pfam" id="PF17900">
    <property type="entry name" value="Peptidase_M1_N"/>
    <property type="match status" value="1"/>
</dbReference>
<dbReference type="Gene3D" id="1.10.390.10">
    <property type="entry name" value="Neutral Protease Domain 2"/>
    <property type="match status" value="1"/>
</dbReference>
<sequence length="797" mass="89713">MTKSLTRSHADLRAQLISNVHYDIALDITGTREFTSRTTVTFHAQPGEVSIDLAAPQWEATLDDEPLPHLNFAVSEGEHRLVVNAVIPYSKTGEGLHRFVDPADQKEYLYSQFEPADAHRVFACFDQPDIKATYSIAVTAPEKYTVILNEPVTVSACADGKQHTCEIDYPLSTYLIAFIAGEYASVHEVFTETVTDIPLGLYARASVIEHLDAKRLFRETKEGFTYFHENFGLPYPFTKYDQIFCPEFNMGAMEHVGAVTIRDEYVFTSETTPYMYERRNETILHEMAHMWFGNLVTMNWWDDLWLNESFATWSAAIAQAEATDYRDAWVTFANVEKAWAYQQDQLPSTHPVATDAPDVATAEQNFDGITYAKGASVLKQLQAYVGRDAFFAGVREHFANHSFANASFNDLLGALEKSSGRDLSDWANQWLRTTGISRLTPEITPSSFAVVQDSAVMRTHRIGIGLYSLVDGQVTRTHFVEVDITDERTEVPQLAGIEHDLALVNDDDLTYCLMGIAPEQQAFLLENLGRIAAPMPRTLCWSALWQQVRGGELAAREFVRLVARFASQETLPSVLERLVAQATQAVKNFVAPDWQEEGFNLLNRAFRGSEPAAIFDRALARIPLDDDSVAYFTAALETSKNQELRWLMITALIARGDLDLNALDTEDDTSATGEQARLRARAVVDKHWAFEQIVSGEPSNVDTRYLMEGFNFTDRDLEQFTDKYFELAERLWTTLSSEMAQRTLAGIYPRWAVNEDALAQADALLARDLPAGLRRVISEEQDKVARSLRNRTVDAES</sequence>
<dbReference type="RefSeq" id="WP_284824116.1">
    <property type="nucleotide sequence ID" value="NZ_CP126969.1"/>
</dbReference>
<dbReference type="PRINTS" id="PR00756">
    <property type="entry name" value="ALADIPTASE"/>
</dbReference>
<comment type="cofactor">
    <cofactor evidence="2">
        <name>Zn(2+)</name>
        <dbReference type="ChEBI" id="CHEBI:29105"/>
    </cofactor>
</comment>
<dbReference type="InterPro" id="IPR014782">
    <property type="entry name" value="Peptidase_M1_dom"/>
</dbReference>
<evidence type="ECO:0000256" key="12">
    <source>
        <dbReference type="ARBA" id="ARBA00029811"/>
    </source>
</evidence>
<dbReference type="NCBIfam" id="TIGR02412">
    <property type="entry name" value="pepN_strep_liv"/>
    <property type="match status" value="1"/>
</dbReference>
<organism evidence="17 18">
    <name type="scientific">Corynebacterium breve</name>
    <dbReference type="NCBI Taxonomy" id="3049799"/>
    <lineage>
        <taxon>Bacteria</taxon>
        <taxon>Bacillati</taxon>
        <taxon>Actinomycetota</taxon>
        <taxon>Actinomycetes</taxon>
        <taxon>Mycobacteriales</taxon>
        <taxon>Corynebacteriaceae</taxon>
        <taxon>Corynebacterium</taxon>
    </lineage>
</organism>
<dbReference type="Pfam" id="PF01433">
    <property type="entry name" value="Peptidase_M1"/>
    <property type="match status" value="1"/>
</dbReference>
<feature type="domain" description="Aminopeptidase N-like N-terminal" evidence="16">
    <location>
        <begin position="77"/>
        <end position="175"/>
    </location>
</feature>
<evidence type="ECO:0000313" key="17">
    <source>
        <dbReference type="EMBL" id="WIM67202.1"/>
    </source>
</evidence>
<dbReference type="InterPro" id="IPR024571">
    <property type="entry name" value="ERAP1-like_C_dom"/>
</dbReference>
<keyword evidence="11" id="KW-0482">Metalloprotease</keyword>
<keyword evidence="6 17" id="KW-0031">Aminopeptidase</keyword>
<dbReference type="PANTHER" id="PTHR11533:SF174">
    <property type="entry name" value="PUROMYCIN-SENSITIVE AMINOPEPTIDASE-RELATED"/>
    <property type="match status" value="1"/>
</dbReference>
<evidence type="ECO:0000259" key="15">
    <source>
        <dbReference type="Pfam" id="PF11838"/>
    </source>
</evidence>
<dbReference type="SUPFAM" id="SSF63737">
    <property type="entry name" value="Leukotriene A4 hydrolase N-terminal domain"/>
    <property type="match status" value="1"/>
</dbReference>
<dbReference type="CDD" id="cd09602">
    <property type="entry name" value="M1_APN"/>
    <property type="match status" value="1"/>
</dbReference>
<dbReference type="InterPro" id="IPR045357">
    <property type="entry name" value="Aminopeptidase_N-like_N"/>
</dbReference>
<evidence type="ECO:0000313" key="18">
    <source>
        <dbReference type="Proteomes" id="UP001225598"/>
    </source>
</evidence>
<accession>A0ABY8VDL6</accession>
<keyword evidence="10" id="KW-0862">Zinc</keyword>
<evidence type="ECO:0000256" key="3">
    <source>
        <dbReference type="ARBA" id="ARBA00010136"/>
    </source>
</evidence>